<name>G8BUV3_TETPH</name>
<dbReference type="PANTHER" id="PTHR12175:SF1">
    <property type="entry name" value="PITH DOMAIN-CONTAINING PROTEIN 1"/>
    <property type="match status" value="1"/>
</dbReference>
<dbReference type="HOGENOM" id="CLU_072377_2_0_1"/>
<dbReference type="AlphaFoldDB" id="G8BUV3"/>
<dbReference type="Pfam" id="PF06201">
    <property type="entry name" value="PITH"/>
    <property type="match status" value="1"/>
</dbReference>
<dbReference type="EMBL" id="HE612861">
    <property type="protein sequence ID" value="CCE63535.1"/>
    <property type="molecule type" value="Genomic_DNA"/>
</dbReference>
<dbReference type="InterPro" id="IPR045099">
    <property type="entry name" value="PITH1-like"/>
</dbReference>
<accession>G8BUV3</accession>
<protein>
    <recommendedName>
        <fullName evidence="3">PITH domain-containing protein</fullName>
    </recommendedName>
</protein>
<dbReference type="GO" id="GO:0005634">
    <property type="term" value="C:nucleus"/>
    <property type="evidence" value="ECO:0007669"/>
    <property type="project" value="TreeGrafter"/>
</dbReference>
<dbReference type="SUPFAM" id="SSF49785">
    <property type="entry name" value="Galactose-binding domain-like"/>
    <property type="match status" value="1"/>
</dbReference>
<dbReference type="Gene3D" id="2.60.120.470">
    <property type="entry name" value="PITH domain"/>
    <property type="match status" value="1"/>
</dbReference>
<dbReference type="InterPro" id="IPR010400">
    <property type="entry name" value="PITH_dom"/>
</dbReference>
<dbReference type="Proteomes" id="UP000005666">
    <property type="component" value="Chromosome 6"/>
</dbReference>
<gene>
    <name evidence="4" type="primary">TPHA0F00480</name>
    <name evidence="4" type="ordered locus">TPHA_0F00480</name>
</gene>
<dbReference type="RefSeq" id="XP_003685969.1">
    <property type="nucleotide sequence ID" value="XM_003685921.1"/>
</dbReference>
<dbReference type="PANTHER" id="PTHR12175">
    <property type="entry name" value="AD039 HT014 THIOREDOXIN FAMILY TRP26"/>
    <property type="match status" value="1"/>
</dbReference>
<feature type="compositionally biased region" description="Basic and acidic residues" evidence="2">
    <location>
        <begin position="1"/>
        <end position="18"/>
    </location>
</feature>
<feature type="domain" description="PITH" evidence="3">
    <location>
        <begin position="18"/>
        <end position="219"/>
    </location>
</feature>
<dbReference type="InterPro" id="IPR037047">
    <property type="entry name" value="PITH_dom_sf"/>
</dbReference>
<dbReference type="OrthoDB" id="2635at2759"/>
<dbReference type="eggNOG" id="KOG1730">
    <property type="taxonomic scope" value="Eukaryota"/>
</dbReference>
<feature type="region of interest" description="Disordered" evidence="2">
    <location>
        <begin position="1"/>
        <end position="24"/>
    </location>
</feature>
<evidence type="ECO:0000313" key="4">
    <source>
        <dbReference type="EMBL" id="CCE63535.1"/>
    </source>
</evidence>
<evidence type="ECO:0000313" key="5">
    <source>
        <dbReference type="Proteomes" id="UP000005666"/>
    </source>
</evidence>
<keyword evidence="5" id="KW-1185">Reference proteome</keyword>
<sequence>MAHHCEDEHHHSHGDDHVPPAPTYTSQTLANVIDTHKIRCLNVETSSTSQPLVSKFFLKSQDAKFDCKDYIQSDADCQIILHIPFTVNCKIYSIMLRTNANDTDNELSTPKDIRIYKNYPKNIDFDTMGNTKEDYKIQQPENVGILFDEENLVNEDEDTFVEHSLPRRVFQNCHSITLFVENNWSGDGDELTRIYYLEIRGEATSALKTNDGIPLATVYESAPNPLDHGKLESEQTGLNMNF</sequence>
<dbReference type="GeneID" id="11535332"/>
<organism evidence="4 5">
    <name type="scientific">Tetrapisispora phaffii (strain ATCC 24235 / CBS 4417 / NBRC 1672 / NRRL Y-8282 / UCD 70-5)</name>
    <name type="common">Yeast</name>
    <name type="synonym">Fabospora phaffii</name>
    <dbReference type="NCBI Taxonomy" id="1071381"/>
    <lineage>
        <taxon>Eukaryota</taxon>
        <taxon>Fungi</taxon>
        <taxon>Dikarya</taxon>
        <taxon>Ascomycota</taxon>
        <taxon>Saccharomycotina</taxon>
        <taxon>Saccharomycetes</taxon>
        <taxon>Saccharomycetales</taxon>
        <taxon>Saccharomycetaceae</taxon>
        <taxon>Tetrapisispora</taxon>
    </lineage>
</organism>
<proteinExistence type="inferred from homology"/>
<dbReference type="InterPro" id="IPR008979">
    <property type="entry name" value="Galactose-bd-like_sf"/>
</dbReference>
<evidence type="ECO:0000259" key="3">
    <source>
        <dbReference type="PROSITE" id="PS51532"/>
    </source>
</evidence>
<dbReference type="GO" id="GO:0005737">
    <property type="term" value="C:cytoplasm"/>
    <property type="evidence" value="ECO:0007669"/>
    <property type="project" value="UniProtKB-ARBA"/>
</dbReference>
<evidence type="ECO:0000256" key="1">
    <source>
        <dbReference type="ARBA" id="ARBA00025788"/>
    </source>
</evidence>
<reference evidence="4 5" key="1">
    <citation type="journal article" date="2011" name="Proc. Natl. Acad. Sci. U.S.A.">
        <title>Evolutionary erosion of yeast sex chromosomes by mating-type switching accidents.</title>
        <authorList>
            <person name="Gordon J.L."/>
            <person name="Armisen D."/>
            <person name="Proux-Wera E."/>
            <person name="Oheigeartaigh S.S."/>
            <person name="Byrne K.P."/>
            <person name="Wolfe K.H."/>
        </authorList>
    </citation>
    <scope>NUCLEOTIDE SEQUENCE [LARGE SCALE GENOMIC DNA]</scope>
    <source>
        <strain evidence="5">ATCC 24235 / CBS 4417 / NBRC 1672 / NRRL Y-8282 / UCD 70-5</strain>
    </source>
</reference>
<comment type="similarity">
    <text evidence="1">Belongs to the PITHD1 family.</text>
</comment>
<dbReference type="OMA" id="SHEVTIC"/>
<evidence type="ECO:0000256" key="2">
    <source>
        <dbReference type="SAM" id="MobiDB-lite"/>
    </source>
</evidence>
<dbReference type="PROSITE" id="PS51532">
    <property type="entry name" value="PITH"/>
    <property type="match status" value="1"/>
</dbReference>
<dbReference type="KEGG" id="tpf:TPHA_0F00480"/>